<sequence>MSVENLITNLQECLISEDKPAEDVSKLFMSFLGKLSESTRTGVKRCKDRCLDEAIQMLKQIPEEQLRGLQSEQLQLLVRLLITLQVQMVNVSTACRKLDQMLQHLGKVNHQLVATETLHRFHSLFQSDQSPSQADLQTACMLLEDSAVGREVWRTLCVSMLKKISDLFPVLMQDKCLSDGPLCYLSVKVCLQVFQLLSGEVAPLVWTESNNSPVVQKILQALMNIILGQCCNRDTRLLAGTAVAMLINTATQSQAGGAAAWSLHQTSFKDPWQLTVGVLQVDCDPVRKDGVDRLAVIRGLLTCCRPQILLTSHFCNSETSFLMDSLYPLVFGLCEKTLECHYFSFEVLTLWLKKVRECLTDLWETSGTRLFTDDSRLLVNLVYIIWTNAESPVDGVPEFANRAFSLLLNLYDMDCEKFGDTKKDFYSTVSLKIVKLPWEAKAKYHLLCALLPYLGTDKVLDQFAEIPTHILKSLSANQLSPCGSELYKCLIQQQRRELCDASQKSESVTELDLAKHWAGRWRPVLLQGLMSEVTLLQSNSATHLLPCTFQVFPSAAQHLLETLDPYTPGHLHAWACILSSYRATTGCSPWALQGSSTVETLRLALMSADEKVRLSAFNLLCCSPKTNDRPTAEEMAVMKEFIPMNLNCESSPFRQHLQAGVKRFLVRIRDSCLAQIRKPKEKRKENSVHSERMQDALEQGIEFVEWLGQLPYSNLAPGHSFQRKKTSLLLLSAVLETCTDTWSPDRKKGQPPANIKILINHAQLRGHWDFFCRSKELLLLSCLEDSTNEIRELSSELLLKFFPPSFPGDVAEVLTARAKQLLCSPRVQEAQMGALMMKVLLYKSEEQCDSGPCSKTSSIIRFLLKELEDHYQTAKADMMRAARTKPIHGVLKALQRCLFEAPINVRDAADHSLISEVFRLLESISLLLLGVLHGDNKDSFTEKDTPPSFCDMGNAISSLISQQADEEDCVLLSEEHSLVLTCCWVSLKEIGIFLGTLVEKIFTESKQSRERDILKPHLSRVSKVFKNILLNCRHWGAIEGCCVGFTKFCSCLLNSSDPELKDIPVQMLKQGLQVVQCPRSASVTRRAAGLPMLILSILTAEETSKARPLLALSMQTLMDTARTPVLDNWDQTLDLPQVCAVHALQALVRGAALGAAIRHFASDITILSLTLLSSSCWAMRNAALQLYSSLCFRMLGQKSSNEESGAAQHGMTAPAFLFHYRRLQPFLLTELTNAAEGLQVPAAEAKLHLQPSLFPILTLLAQLQPAVTDTSGVFLDFSPPLLRLSASPIYSVRVMASKALVAMTPTSEHMYVLLQLTAQLPGPQEGRSHNQLHGRLLQIKAVLEKCLCANSATSDELREVVSRVNAPQWLVTDDQRCPLVRAVYLGVADCLREELCEDFLRQLSNKLIHELHTPPRDLQIGLSSFHQQALHFLCGDLKWALQIWDSFSKARLDLRLSLVTWVLDGRGFEQSALREEIQKVLQLNLKEALLSHSVEYRTAFLTALVKVMTAGKSLPEQPSHSAPHEHLPLLECLELLFMDLEDQKWGPEFLSQALSAAGLLLSQSPKSSINTSMLQRWCCILECYRAPVVPEVLRIACSEALCVTTAPLMSDSSTVIKIRLINTGIYLLQDQSQQVRLKAARFAALLHRAQRGGSQENLNVMQVSHALFLLLDLLLEEQQDAPETLEVLLSHLPKSDLRCVVREASALEGSSSLYEQDEANVFAEPAVMSAHVLPHLLQMAEKSSESSALAQSLTSWAEENISRVLDDLEFCEKIVPENTLSVAWLALLVDTRFHTTLCGLFTRGAFLLRLLETSAPTQPLCDPSTLHTHLQNAWKLLRQNGVHFPSSLTAALAGELKQSLS</sequence>
<evidence type="ECO:0000313" key="8">
    <source>
        <dbReference type="Proteomes" id="UP000283210"/>
    </source>
</evidence>
<reference evidence="7 8" key="1">
    <citation type="submission" date="2018-11" db="EMBL/GenBank/DDBJ databases">
        <authorList>
            <person name="Lopez-Roques C."/>
            <person name="Donnadieu C."/>
            <person name="Bouchez O."/>
            <person name="Klopp C."/>
            <person name="Cabau C."/>
            <person name="Zahm M."/>
        </authorList>
    </citation>
    <scope>NUCLEOTIDE SEQUENCE [LARGE SCALE GENOMIC DNA]</scope>
    <source>
        <strain evidence="7">RS831</strain>
        <tissue evidence="7">Whole body</tissue>
    </source>
</reference>
<dbReference type="PANTHER" id="PTHR14387">
    <property type="entry name" value="THADA/DEATH RECEPTOR INTERACTING PROTEIN"/>
    <property type="match status" value="1"/>
</dbReference>
<dbReference type="OrthoDB" id="73997at2759"/>
<dbReference type="InterPro" id="IPR056842">
    <property type="entry name" value="THADA-like_TPR_C"/>
</dbReference>
<dbReference type="Pfam" id="PF25150">
    <property type="entry name" value="TPR_Trm732"/>
    <property type="match status" value="1"/>
</dbReference>
<dbReference type="GO" id="GO:0030488">
    <property type="term" value="P:tRNA methylation"/>
    <property type="evidence" value="ECO:0007669"/>
    <property type="project" value="TreeGrafter"/>
</dbReference>
<comment type="similarity">
    <text evidence="1">Belongs to the THADA family.</text>
</comment>
<gene>
    <name evidence="7" type="ORF">OJAV_G00089440</name>
</gene>
<evidence type="ECO:0000256" key="3">
    <source>
        <dbReference type="ARBA" id="ARBA00035625"/>
    </source>
</evidence>
<dbReference type="InterPro" id="IPR019442">
    <property type="entry name" value="THADA/TRM732_DUF2428"/>
</dbReference>
<feature type="domain" description="tRNA (32-2'-O)-methyltransferase regulator THADA-like TPR repeats region" evidence="5">
    <location>
        <begin position="517"/>
        <end position="744"/>
    </location>
</feature>
<name>A0A3S2M5D8_ORYJA</name>
<keyword evidence="2" id="KW-0819">tRNA processing</keyword>
<evidence type="ECO:0000313" key="7">
    <source>
        <dbReference type="EMBL" id="RVE68257.1"/>
    </source>
</evidence>
<dbReference type="Pfam" id="PF10350">
    <property type="entry name" value="DUF2428"/>
    <property type="match status" value="1"/>
</dbReference>
<dbReference type="PANTHER" id="PTHR14387:SF0">
    <property type="entry name" value="DUF2428 DOMAIN-CONTAINING PROTEIN"/>
    <property type="match status" value="1"/>
</dbReference>
<dbReference type="InterPro" id="IPR051954">
    <property type="entry name" value="tRNA_methyltransferase_THADA"/>
</dbReference>
<evidence type="ECO:0000259" key="6">
    <source>
        <dbReference type="Pfam" id="PF25151"/>
    </source>
</evidence>
<proteinExistence type="inferred from homology"/>
<evidence type="ECO:0000256" key="1">
    <source>
        <dbReference type="ARBA" id="ARBA00010409"/>
    </source>
</evidence>
<dbReference type="InterPro" id="IPR016024">
    <property type="entry name" value="ARM-type_fold"/>
</dbReference>
<dbReference type="GO" id="GO:0005829">
    <property type="term" value="C:cytosol"/>
    <property type="evidence" value="ECO:0007669"/>
    <property type="project" value="TreeGrafter"/>
</dbReference>
<organism evidence="7 8">
    <name type="scientific">Oryzias javanicus</name>
    <name type="common">Javanese ricefish</name>
    <name type="synonym">Aplocheilus javanicus</name>
    <dbReference type="NCBI Taxonomy" id="123683"/>
    <lineage>
        <taxon>Eukaryota</taxon>
        <taxon>Metazoa</taxon>
        <taxon>Chordata</taxon>
        <taxon>Craniata</taxon>
        <taxon>Vertebrata</taxon>
        <taxon>Euteleostomi</taxon>
        <taxon>Actinopterygii</taxon>
        <taxon>Neopterygii</taxon>
        <taxon>Teleostei</taxon>
        <taxon>Neoteleostei</taxon>
        <taxon>Acanthomorphata</taxon>
        <taxon>Ovalentaria</taxon>
        <taxon>Atherinomorphae</taxon>
        <taxon>Beloniformes</taxon>
        <taxon>Adrianichthyidae</taxon>
        <taxon>Oryziinae</taxon>
        <taxon>Oryzias</taxon>
    </lineage>
</organism>
<feature type="domain" description="tRNA (32-2'-O)-methyltransferase regulator THADA-like C-terminal TPR repeats region" evidence="6">
    <location>
        <begin position="1180"/>
        <end position="1341"/>
    </location>
</feature>
<dbReference type="EMBL" id="CM012445">
    <property type="protein sequence ID" value="RVE68257.1"/>
    <property type="molecule type" value="Genomic_DNA"/>
</dbReference>
<dbReference type="Pfam" id="PF25151">
    <property type="entry name" value="TPR_Trm732_C"/>
    <property type="match status" value="1"/>
</dbReference>
<evidence type="ECO:0000259" key="4">
    <source>
        <dbReference type="Pfam" id="PF10350"/>
    </source>
</evidence>
<evidence type="ECO:0000259" key="5">
    <source>
        <dbReference type="Pfam" id="PF25150"/>
    </source>
</evidence>
<dbReference type="SUPFAM" id="SSF48371">
    <property type="entry name" value="ARM repeat"/>
    <property type="match status" value="2"/>
</dbReference>
<reference evidence="7 8" key="2">
    <citation type="submission" date="2019-01" db="EMBL/GenBank/DDBJ databases">
        <title>A chromosome length genome reference of the Java medaka (oryzias javanicus).</title>
        <authorList>
            <person name="Herpin A."/>
            <person name="Takehana Y."/>
            <person name="Naruse K."/>
            <person name="Ansai S."/>
            <person name="Kawaguchi M."/>
        </authorList>
    </citation>
    <scope>NUCLEOTIDE SEQUENCE [LARGE SCALE GENOMIC DNA]</scope>
    <source>
        <strain evidence="7">RS831</strain>
        <tissue evidence="7">Whole body</tissue>
    </source>
</reference>
<evidence type="ECO:0000256" key="2">
    <source>
        <dbReference type="ARBA" id="ARBA00022694"/>
    </source>
</evidence>
<feature type="domain" description="DUF2428" evidence="4">
    <location>
        <begin position="913"/>
        <end position="1178"/>
    </location>
</feature>
<comment type="function">
    <text evidence="3">Together with methyltransferase FTSJ1, methylates the 2'-O-ribose of nucleotides at position 32 of the anticodon loop of substrate tRNAs.</text>
</comment>
<keyword evidence="8" id="KW-1185">Reference proteome</keyword>
<dbReference type="InterPro" id="IPR056843">
    <property type="entry name" value="THADA-like_TPR"/>
</dbReference>
<dbReference type="Proteomes" id="UP000283210">
    <property type="component" value="Chromosome 9"/>
</dbReference>
<protein>
    <submittedName>
        <fullName evidence="7">Uncharacterized protein</fullName>
    </submittedName>
</protein>
<accession>A0A3S2M5D8</accession>